<protein>
    <submittedName>
        <fullName evidence="4">N-acetyltransferase</fullName>
    </submittedName>
</protein>
<gene>
    <name evidence="4" type="ORF">E1261_44800</name>
</gene>
<sequence length="339" mass="37791">MTITQLDPGDSVAMGQWYDLAVAVTHHDLPDFPTPSRQQHMARFEHPSPAVIEETVLAWNGDRVVGVASYQLPQSENLSVVYLQLIVHPQHRRHGIGTALLDEVYAAAHRHGRKLIEVQTVRALPGGVARDESAYRYLTNRGHRPGSTSLRSHCQVAERSSDDEKLLAEAWTHADGYSLVQWRDAAPEAIVEDIAALQSRLMLDAPTGDLSVDQQVYDVARIRRQEASELSRGHRAYSTAARHDATGQVVARTKLAFETDDNTQARQRITIVEPAHRGRRLGLIVKAANHEYARSQEPALRLIEAWNAEDNTPMRSVNAQLGFHPVDGWSVFQLPIPTT</sequence>
<name>A0A4R4NZ50_9ACTN</name>
<dbReference type="EMBL" id="SMKA01000528">
    <property type="protein sequence ID" value="TDC13497.1"/>
    <property type="molecule type" value="Genomic_DNA"/>
</dbReference>
<keyword evidence="2" id="KW-0012">Acyltransferase</keyword>
<dbReference type="PROSITE" id="PS51186">
    <property type="entry name" value="GNAT"/>
    <property type="match status" value="1"/>
</dbReference>
<evidence type="ECO:0000256" key="2">
    <source>
        <dbReference type="ARBA" id="ARBA00023315"/>
    </source>
</evidence>
<dbReference type="InterPro" id="IPR016181">
    <property type="entry name" value="Acyl_CoA_acyltransferase"/>
</dbReference>
<dbReference type="InterPro" id="IPR050832">
    <property type="entry name" value="Bact_Acetyltransf"/>
</dbReference>
<dbReference type="OrthoDB" id="4119890at2"/>
<evidence type="ECO:0000256" key="1">
    <source>
        <dbReference type="ARBA" id="ARBA00022679"/>
    </source>
</evidence>
<accession>A0A4R4NZ50</accession>
<dbReference type="PANTHER" id="PTHR43877">
    <property type="entry name" value="AMINOALKYLPHOSPHONATE N-ACETYLTRANSFERASE-RELATED-RELATED"/>
    <property type="match status" value="1"/>
</dbReference>
<dbReference type="InterPro" id="IPR000182">
    <property type="entry name" value="GNAT_dom"/>
</dbReference>
<dbReference type="GO" id="GO:0016747">
    <property type="term" value="F:acyltransferase activity, transferring groups other than amino-acyl groups"/>
    <property type="evidence" value="ECO:0007669"/>
    <property type="project" value="InterPro"/>
</dbReference>
<dbReference type="Proteomes" id="UP000295075">
    <property type="component" value="Unassembled WGS sequence"/>
</dbReference>
<dbReference type="Gene3D" id="3.40.630.30">
    <property type="match status" value="1"/>
</dbReference>
<dbReference type="RefSeq" id="WP_132416468.1">
    <property type="nucleotide sequence ID" value="NZ_SMKA01000528.1"/>
</dbReference>
<evidence type="ECO:0000259" key="3">
    <source>
        <dbReference type="PROSITE" id="PS51186"/>
    </source>
</evidence>
<dbReference type="AlphaFoldDB" id="A0A4R4NZ50"/>
<evidence type="ECO:0000313" key="4">
    <source>
        <dbReference type="EMBL" id="TDC13497.1"/>
    </source>
</evidence>
<reference evidence="4 5" key="1">
    <citation type="submission" date="2019-03" db="EMBL/GenBank/DDBJ databases">
        <title>Draft genome sequences of novel Actinobacteria.</title>
        <authorList>
            <person name="Sahin N."/>
            <person name="Ay H."/>
            <person name="Saygin H."/>
        </authorList>
    </citation>
    <scope>NUCLEOTIDE SEQUENCE [LARGE SCALE GENOMIC DNA]</scope>
    <source>
        <strain evidence="4 5">JCM 30547</strain>
    </source>
</reference>
<dbReference type="Pfam" id="PF00583">
    <property type="entry name" value="Acetyltransf_1"/>
    <property type="match status" value="1"/>
</dbReference>
<feature type="domain" description="N-acetyltransferase" evidence="3">
    <location>
        <begin position="1"/>
        <end position="169"/>
    </location>
</feature>
<keyword evidence="5" id="KW-1185">Reference proteome</keyword>
<proteinExistence type="predicted"/>
<dbReference type="SUPFAM" id="SSF55729">
    <property type="entry name" value="Acyl-CoA N-acyltransferases (Nat)"/>
    <property type="match status" value="2"/>
</dbReference>
<evidence type="ECO:0000313" key="5">
    <source>
        <dbReference type="Proteomes" id="UP000295075"/>
    </source>
</evidence>
<organism evidence="4 5">
    <name type="scientific">Kribbella albertanoniae</name>
    <dbReference type="NCBI Taxonomy" id="1266829"/>
    <lineage>
        <taxon>Bacteria</taxon>
        <taxon>Bacillati</taxon>
        <taxon>Actinomycetota</taxon>
        <taxon>Actinomycetes</taxon>
        <taxon>Propionibacteriales</taxon>
        <taxon>Kribbellaceae</taxon>
        <taxon>Kribbella</taxon>
    </lineage>
</organism>
<comment type="caution">
    <text evidence="4">The sequence shown here is derived from an EMBL/GenBank/DDBJ whole genome shotgun (WGS) entry which is preliminary data.</text>
</comment>
<keyword evidence="1 4" id="KW-0808">Transferase</keyword>
<dbReference type="CDD" id="cd04301">
    <property type="entry name" value="NAT_SF"/>
    <property type="match status" value="1"/>
</dbReference>